<proteinExistence type="inferred from homology"/>
<dbReference type="GO" id="GO:0006412">
    <property type="term" value="P:translation"/>
    <property type="evidence" value="ECO:0007669"/>
    <property type="project" value="UniProtKB-UniRule"/>
</dbReference>
<dbReference type="InterPro" id="IPR013025">
    <property type="entry name" value="Ribosomal_uL23-like"/>
</dbReference>
<protein>
    <recommendedName>
        <fullName evidence="4">Large ribosomal subunit protein uL23</fullName>
    </recommendedName>
</protein>
<keyword evidence="2 4" id="KW-0689">Ribosomal protein</keyword>
<dbReference type="GO" id="GO:0005840">
    <property type="term" value="C:ribosome"/>
    <property type="evidence" value="ECO:0007669"/>
    <property type="project" value="UniProtKB-KW"/>
</dbReference>
<keyword evidence="4" id="KW-0699">rRNA-binding</keyword>
<dbReference type="Gene3D" id="3.30.70.330">
    <property type="match status" value="1"/>
</dbReference>
<dbReference type="GO" id="GO:1990904">
    <property type="term" value="C:ribonucleoprotein complex"/>
    <property type="evidence" value="ECO:0007669"/>
    <property type="project" value="UniProtKB-KW"/>
</dbReference>
<comment type="caution">
    <text evidence="5">The sequence shown here is derived from an EMBL/GenBank/DDBJ whole genome shotgun (WGS) entry which is preliminary data.</text>
</comment>
<comment type="subunit">
    <text evidence="4">Part of the 50S ribosomal subunit. Contacts protein L29, and trigger factor when it is bound to the ribosome.</text>
</comment>
<organism evidence="5 6">
    <name type="scientific">Candidatus Taylorbacteria bacterium RIFCSPHIGHO2_01_FULL_51_15</name>
    <dbReference type="NCBI Taxonomy" id="1802304"/>
    <lineage>
        <taxon>Bacteria</taxon>
        <taxon>Candidatus Tayloriibacteriota</taxon>
    </lineage>
</organism>
<comment type="similarity">
    <text evidence="1 4">Belongs to the universal ribosomal protein uL23 family.</text>
</comment>
<gene>
    <name evidence="4" type="primary">rplW</name>
    <name evidence="5" type="ORF">A2849_03765</name>
</gene>
<dbReference type="GO" id="GO:0003735">
    <property type="term" value="F:structural constituent of ribosome"/>
    <property type="evidence" value="ECO:0007669"/>
    <property type="project" value="InterPro"/>
</dbReference>
<evidence type="ECO:0000313" key="5">
    <source>
        <dbReference type="EMBL" id="OHA21566.1"/>
    </source>
</evidence>
<keyword evidence="3 4" id="KW-0687">Ribonucleoprotein</keyword>
<keyword evidence="4" id="KW-0694">RNA-binding</keyword>
<dbReference type="EMBL" id="MHRI01000007">
    <property type="protein sequence ID" value="OHA21566.1"/>
    <property type="molecule type" value="Genomic_DNA"/>
</dbReference>
<dbReference type="SUPFAM" id="SSF54189">
    <property type="entry name" value="Ribosomal proteins S24e, L23 and L15e"/>
    <property type="match status" value="1"/>
</dbReference>
<evidence type="ECO:0000256" key="2">
    <source>
        <dbReference type="ARBA" id="ARBA00022980"/>
    </source>
</evidence>
<accession>A0A1G2MCD6</accession>
<dbReference type="AlphaFoldDB" id="A0A1G2MCD6"/>
<dbReference type="GO" id="GO:0019843">
    <property type="term" value="F:rRNA binding"/>
    <property type="evidence" value="ECO:0007669"/>
    <property type="project" value="UniProtKB-UniRule"/>
</dbReference>
<dbReference type="Proteomes" id="UP000178121">
    <property type="component" value="Unassembled WGS sequence"/>
</dbReference>
<evidence type="ECO:0000313" key="6">
    <source>
        <dbReference type="Proteomes" id="UP000178121"/>
    </source>
</evidence>
<dbReference type="InterPro" id="IPR012678">
    <property type="entry name" value="Ribosomal_uL23/eL15/eS24_sf"/>
</dbReference>
<sequence>MAQTPVTENKIEAHAHALSDILVRPHITEKSATTAERGSYVFEVAVSATKRDIALAVHRLFKVTPVKVTTVTMPRRRIMVKGRPGFRKGRKKAYVYLKKGEKIELV</sequence>
<dbReference type="InterPro" id="IPR012677">
    <property type="entry name" value="Nucleotide-bd_a/b_plait_sf"/>
</dbReference>
<reference evidence="5 6" key="1">
    <citation type="journal article" date="2016" name="Nat. Commun.">
        <title>Thousands of microbial genomes shed light on interconnected biogeochemical processes in an aquifer system.</title>
        <authorList>
            <person name="Anantharaman K."/>
            <person name="Brown C.T."/>
            <person name="Hug L.A."/>
            <person name="Sharon I."/>
            <person name="Castelle C.J."/>
            <person name="Probst A.J."/>
            <person name="Thomas B.C."/>
            <person name="Singh A."/>
            <person name="Wilkins M.J."/>
            <person name="Karaoz U."/>
            <person name="Brodie E.L."/>
            <person name="Williams K.H."/>
            <person name="Hubbard S.S."/>
            <person name="Banfield J.F."/>
        </authorList>
    </citation>
    <scope>NUCLEOTIDE SEQUENCE [LARGE SCALE GENOMIC DNA]</scope>
</reference>
<name>A0A1G2MCD6_9BACT</name>
<evidence type="ECO:0000256" key="1">
    <source>
        <dbReference type="ARBA" id="ARBA00006700"/>
    </source>
</evidence>
<comment type="function">
    <text evidence="4">One of the early assembly proteins it binds 23S rRNA. One of the proteins that surrounds the polypeptide exit tunnel on the outside of the ribosome. Forms the main docking site for trigger factor binding to the ribosome.</text>
</comment>
<dbReference type="Pfam" id="PF00276">
    <property type="entry name" value="Ribosomal_L23"/>
    <property type="match status" value="1"/>
</dbReference>
<evidence type="ECO:0000256" key="3">
    <source>
        <dbReference type="ARBA" id="ARBA00023274"/>
    </source>
</evidence>
<dbReference type="HAMAP" id="MF_01369_B">
    <property type="entry name" value="Ribosomal_uL23_B"/>
    <property type="match status" value="1"/>
</dbReference>
<evidence type="ECO:0000256" key="4">
    <source>
        <dbReference type="HAMAP-Rule" id="MF_01369"/>
    </source>
</evidence>